<dbReference type="AlphaFoldDB" id="A0A396HF41"/>
<reference evidence="2" key="1">
    <citation type="journal article" date="2018" name="Nat. Plants">
        <title>Whole-genome landscape of Medicago truncatula symbiotic genes.</title>
        <authorList>
            <person name="Pecrix Y."/>
            <person name="Staton S.E."/>
            <person name="Sallet E."/>
            <person name="Lelandais-Briere C."/>
            <person name="Moreau S."/>
            <person name="Carrere S."/>
            <person name="Blein T."/>
            <person name="Jardinaud M.F."/>
            <person name="Latrasse D."/>
            <person name="Zouine M."/>
            <person name="Zahm M."/>
            <person name="Kreplak J."/>
            <person name="Mayjonade B."/>
            <person name="Satge C."/>
            <person name="Perez M."/>
            <person name="Cauet S."/>
            <person name="Marande W."/>
            <person name="Chantry-Darmon C."/>
            <person name="Lopez-Roques C."/>
            <person name="Bouchez O."/>
            <person name="Berard A."/>
            <person name="Debelle F."/>
            <person name="Munos S."/>
            <person name="Bendahmane A."/>
            <person name="Berges H."/>
            <person name="Niebel A."/>
            <person name="Buitink J."/>
            <person name="Frugier F."/>
            <person name="Benhamed M."/>
            <person name="Crespi M."/>
            <person name="Gouzy J."/>
            <person name="Gamas P."/>
        </authorList>
    </citation>
    <scope>NUCLEOTIDE SEQUENCE [LARGE SCALE GENOMIC DNA]</scope>
    <source>
        <strain evidence="2">cv. Jemalong A17</strain>
    </source>
</reference>
<organism evidence="1 2">
    <name type="scientific">Medicago truncatula</name>
    <name type="common">Barrel medic</name>
    <name type="synonym">Medicago tribuloides</name>
    <dbReference type="NCBI Taxonomy" id="3880"/>
    <lineage>
        <taxon>Eukaryota</taxon>
        <taxon>Viridiplantae</taxon>
        <taxon>Streptophyta</taxon>
        <taxon>Embryophyta</taxon>
        <taxon>Tracheophyta</taxon>
        <taxon>Spermatophyta</taxon>
        <taxon>Magnoliopsida</taxon>
        <taxon>eudicotyledons</taxon>
        <taxon>Gunneridae</taxon>
        <taxon>Pentapetalae</taxon>
        <taxon>rosids</taxon>
        <taxon>fabids</taxon>
        <taxon>Fabales</taxon>
        <taxon>Fabaceae</taxon>
        <taxon>Papilionoideae</taxon>
        <taxon>50 kb inversion clade</taxon>
        <taxon>NPAAA clade</taxon>
        <taxon>Hologalegina</taxon>
        <taxon>IRL clade</taxon>
        <taxon>Trifolieae</taxon>
        <taxon>Medicago</taxon>
    </lineage>
</organism>
<proteinExistence type="predicted"/>
<dbReference type="Gramene" id="rna44358">
    <property type="protein sequence ID" value="RHN49517.1"/>
    <property type="gene ID" value="gene44358"/>
</dbReference>
<evidence type="ECO:0000313" key="2">
    <source>
        <dbReference type="Proteomes" id="UP000265566"/>
    </source>
</evidence>
<comment type="caution">
    <text evidence="1">The sequence shown here is derived from an EMBL/GenBank/DDBJ whole genome shotgun (WGS) entry which is preliminary data.</text>
</comment>
<evidence type="ECO:0000313" key="1">
    <source>
        <dbReference type="EMBL" id="RHN49517.1"/>
    </source>
</evidence>
<gene>
    <name evidence="1" type="ORF">MtrunA17_Chr7g0275371</name>
</gene>
<protein>
    <submittedName>
        <fullName evidence="1">Uncharacterized protein</fullName>
    </submittedName>
</protein>
<name>A0A396HF41_MEDTR</name>
<dbReference type="EMBL" id="PSQE01000007">
    <property type="protein sequence ID" value="RHN49517.1"/>
    <property type="molecule type" value="Genomic_DNA"/>
</dbReference>
<accession>A0A396HF41</accession>
<dbReference type="Proteomes" id="UP000265566">
    <property type="component" value="Chromosome 7"/>
</dbReference>
<sequence length="79" mass="8808">MFYPSHPIPTSSNQCFLLNNSSRGNSAAVVIGCFFLIQTKFTSIQSEICHICIDHSISRGCNYTHSCYLIHIQRGVALD</sequence>